<dbReference type="AlphaFoldDB" id="A0A9N9KJN0"/>
<keyword evidence="3" id="KW-1185">Reference proteome</keyword>
<sequence>TKEYRSGSGCPGCIRFKTKLNESYAEIKKKQSQKEMKQKINNLEKQIRELEHENLHL</sequence>
<gene>
    <name evidence="2" type="ORF">CPELLU_LOCUS21872</name>
</gene>
<accession>A0A9N9KJN0</accession>
<evidence type="ECO:0000313" key="3">
    <source>
        <dbReference type="Proteomes" id="UP000789759"/>
    </source>
</evidence>
<feature type="coiled-coil region" evidence="1">
    <location>
        <begin position="26"/>
        <end position="53"/>
    </location>
</feature>
<name>A0A9N9KJN0_9GLOM</name>
<evidence type="ECO:0000313" key="2">
    <source>
        <dbReference type="EMBL" id="CAG8839522.1"/>
    </source>
</evidence>
<feature type="non-terminal residue" evidence="2">
    <location>
        <position position="57"/>
    </location>
</feature>
<dbReference type="EMBL" id="CAJVQA010087424">
    <property type="protein sequence ID" value="CAG8839522.1"/>
    <property type="molecule type" value="Genomic_DNA"/>
</dbReference>
<organism evidence="2 3">
    <name type="scientific">Cetraspora pellucida</name>
    <dbReference type="NCBI Taxonomy" id="1433469"/>
    <lineage>
        <taxon>Eukaryota</taxon>
        <taxon>Fungi</taxon>
        <taxon>Fungi incertae sedis</taxon>
        <taxon>Mucoromycota</taxon>
        <taxon>Glomeromycotina</taxon>
        <taxon>Glomeromycetes</taxon>
        <taxon>Diversisporales</taxon>
        <taxon>Gigasporaceae</taxon>
        <taxon>Cetraspora</taxon>
    </lineage>
</organism>
<dbReference type="Proteomes" id="UP000789759">
    <property type="component" value="Unassembled WGS sequence"/>
</dbReference>
<keyword evidence="1" id="KW-0175">Coiled coil</keyword>
<feature type="non-terminal residue" evidence="2">
    <location>
        <position position="1"/>
    </location>
</feature>
<evidence type="ECO:0000256" key="1">
    <source>
        <dbReference type="SAM" id="Coils"/>
    </source>
</evidence>
<comment type="caution">
    <text evidence="2">The sequence shown here is derived from an EMBL/GenBank/DDBJ whole genome shotgun (WGS) entry which is preliminary data.</text>
</comment>
<reference evidence="2" key="1">
    <citation type="submission" date="2021-06" db="EMBL/GenBank/DDBJ databases">
        <authorList>
            <person name="Kallberg Y."/>
            <person name="Tangrot J."/>
            <person name="Rosling A."/>
        </authorList>
    </citation>
    <scope>NUCLEOTIDE SEQUENCE</scope>
    <source>
        <strain evidence="2">FL966</strain>
    </source>
</reference>
<proteinExistence type="predicted"/>
<protein>
    <submittedName>
        <fullName evidence="2">24195_t:CDS:1</fullName>
    </submittedName>
</protein>